<organism evidence="2 3">
    <name type="scientific">Gottschalkia acidurici (strain ATCC 7906 / DSM 604 / BCRC 14475 / CIP 104303 / KCTC 5404 / NCIMB 10678 / 9a)</name>
    <name type="common">Clostridium acidurici</name>
    <dbReference type="NCBI Taxonomy" id="1128398"/>
    <lineage>
        <taxon>Bacteria</taxon>
        <taxon>Bacillati</taxon>
        <taxon>Bacillota</taxon>
        <taxon>Tissierellia</taxon>
        <taxon>Tissierellales</taxon>
        <taxon>Gottschalkiaceae</taxon>
        <taxon>Gottschalkia</taxon>
    </lineage>
</organism>
<sequence>MSTRKNTKFNKNNGYKDFTFSRKRLNHYNYNKIASSKNNDISENMLDSTPGTPIEANLFK</sequence>
<evidence type="ECO:0000313" key="3">
    <source>
        <dbReference type="Proteomes" id="UP000006094"/>
    </source>
</evidence>
<dbReference type="Proteomes" id="UP000006094">
    <property type="component" value="Chromosome"/>
</dbReference>
<protein>
    <submittedName>
        <fullName evidence="2">Uncharacterized protein</fullName>
    </submittedName>
</protein>
<feature type="compositionally biased region" description="Polar residues" evidence="1">
    <location>
        <begin position="40"/>
        <end position="51"/>
    </location>
</feature>
<dbReference type="STRING" id="1128398.Curi_c26920"/>
<name>K0B427_GOTA9</name>
<reference evidence="2 3" key="1">
    <citation type="journal article" date="2012" name="PLoS ONE">
        <title>The purine-utilizing bacterium Clostridium acidurici 9a: a genome-guided metabolic reconsideration.</title>
        <authorList>
            <person name="Hartwich K."/>
            <person name="Poehlein A."/>
            <person name="Daniel R."/>
        </authorList>
    </citation>
    <scope>NUCLEOTIDE SEQUENCE [LARGE SCALE GENOMIC DNA]</scope>
    <source>
        <strain evidence="3">ATCC 7906 / DSM 604 / BCRC 14475 / CIP 104303 / KCTC 5404 / NCIMB 10678 / 9a</strain>
    </source>
</reference>
<dbReference type="HOGENOM" id="CLU_2932960_0_0_9"/>
<evidence type="ECO:0000313" key="2">
    <source>
        <dbReference type="EMBL" id="AFS79685.1"/>
    </source>
</evidence>
<dbReference type="EMBL" id="CP003326">
    <property type="protein sequence ID" value="AFS79685.1"/>
    <property type="molecule type" value="Genomic_DNA"/>
</dbReference>
<accession>K0B427</accession>
<proteinExistence type="predicted"/>
<dbReference type="AlphaFoldDB" id="K0B427"/>
<dbReference type="KEGG" id="cad:Curi_c26920"/>
<feature type="region of interest" description="Disordered" evidence="1">
    <location>
        <begin position="40"/>
        <end position="60"/>
    </location>
</feature>
<keyword evidence="3" id="KW-1185">Reference proteome</keyword>
<gene>
    <name evidence="2" type="ordered locus">Curi_c26920</name>
</gene>
<dbReference type="RefSeq" id="WP_014968819.1">
    <property type="nucleotide sequence ID" value="NC_018664.1"/>
</dbReference>
<evidence type="ECO:0000256" key="1">
    <source>
        <dbReference type="SAM" id="MobiDB-lite"/>
    </source>
</evidence>